<dbReference type="Proteomes" id="UP000326837">
    <property type="component" value="Chromosome"/>
</dbReference>
<protein>
    <submittedName>
        <fullName evidence="1">Uncharacterized protein</fullName>
    </submittedName>
</protein>
<organism evidence="1 2">
    <name type="scientific">Lacipirellula parvula</name>
    <dbReference type="NCBI Taxonomy" id="2650471"/>
    <lineage>
        <taxon>Bacteria</taxon>
        <taxon>Pseudomonadati</taxon>
        <taxon>Planctomycetota</taxon>
        <taxon>Planctomycetia</taxon>
        <taxon>Pirellulales</taxon>
        <taxon>Lacipirellulaceae</taxon>
        <taxon>Lacipirellula</taxon>
    </lineage>
</organism>
<dbReference type="RefSeq" id="WP_152100362.1">
    <property type="nucleotide sequence ID" value="NZ_AP021861.1"/>
</dbReference>
<dbReference type="EMBL" id="AP021861">
    <property type="protein sequence ID" value="BBO34873.1"/>
    <property type="molecule type" value="Genomic_DNA"/>
</dbReference>
<keyword evidence="2" id="KW-1185">Reference proteome</keyword>
<sequence length="85" mass="9631">MATVPSSDFAEFCDFVTHLRNEGSVDLTPEQSVQEFRQRQEQLQRWNDRNAASIEQAAAGAAKELDFDALMERVERRASGQRSAE</sequence>
<dbReference type="KEGG" id="lpav:PLANPX_4485"/>
<evidence type="ECO:0000313" key="1">
    <source>
        <dbReference type="EMBL" id="BBO34873.1"/>
    </source>
</evidence>
<evidence type="ECO:0000313" key="2">
    <source>
        <dbReference type="Proteomes" id="UP000326837"/>
    </source>
</evidence>
<dbReference type="AlphaFoldDB" id="A0A5K7XKN4"/>
<name>A0A5K7XKN4_9BACT</name>
<proteinExistence type="predicted"/>
<reference evidence="2" key="1">
    <citation type="submission" date="2019-10" db="EMBL/GenBank/DDBJ databases">
        <title>Lacipirellula parvula gen. nov., sp. nov., representing a lineage of planctomycetes widespread in freshwater anoxic habitats, and description of the family Lacipirellulaceae.</title>
        <authorList>
            <person name="Dedysh S.N."/>
            <person name="Kulichevskaya I.S."/>
            <person name="Beletsky A.V."/>
            <person name="Rakitin A.L."/>
            <person name="Mardanov A.V."/>
            <person name="Ivanova A.A."/>
            <person name="Saltykova V.X."/>
            <person name="Rijpstra W.I.C."/>
            <person name="Sinninghe Damste J.S."/>
            <person name="Ravin N.V."/>
        </authorList>
    </citation>
    <scope>NUCLEOTIDE SEQUENCE [LARGE SCALE GENOMIC DNA]</scope>
    <source>
        <strain evidence="2">PX69</strain>
    </source>
</reference>
<gene>
    <name evidence="1" type="ORF">PLANPX_4485</name>
</gene>
<accession>A0A5K7XKN4</accession>